<sequence length="63" mass="6967">MSQSTHTIFTGGPDASALNKNIDEQIGEAYYFDAETLVKAEGDVDPKAVRKFKVTIFVEEITE</sequence>
<reference evidence="1 2" key="1">
    <citation type="submission" date="2016-11" db="EMBL/GenBank/DDBJ databases">
        <title>Networking in microbes: conjugative elements and plasmids in the genus Alteromonas.</title>
        <authorList>
            <person name="Lopez-Perez M."/>
            <person name="Ramon-Marco N."/>
            <person name="Rodriguez-Valera F."/>
        </authorList>
    </citation>
    <scope>NUCLEOTIDE SEQUENCE [LARGE SCALE GENOMIC DNA]</scope>
    <source>
        <strain evidence="1 2">CP48</strain>
        <plasmid evidence="2">pamcp48-600</plasmid>
    </source>
</reference>
<evidence type="ECO:0000313" key="1">
    <source>
        <dbReference type="EMBL" id="APD92350.1"/>
    </source>
</evidence>
<organism evidence="1 2">
    <name type="scientific">Alteromonas mediterranea</name>
    <dbReference type="NCBI Taxonomy" id="314275"/>
    <lineage>
        <taxon>Bacteria</taxon>
        <taxon>Pseudomonadati</taxon>
        <taxon>Pseudomonadota</taxon>
        <taxon>Gammaproteobacteria</taxon>
        <taxon>Alteromonadales</taxon>
        <taxon>Alteromonadaceae</taxon>
        <taxon>Alteromonas/Salinimonas group</taxon>
        <taxon>Alteromonas</taxon>
    </lineage>
</organism>
<protein>
    <submittedName>
        <fullName evidence="1">Uncharacterized protein</fullName>
    </submittedName>
</protein>
<geneLocation type="plasmid" evidence="2">
    <name>pamcp48-600</name>
</geneLocation>
<dbReference type="EMBL" id="CP018025">
    <property type="protein sequence ID" value="APD92350.1"/>
    <property type="molecule type" value="Genomic_DNA"/>
</dbReference>
<dbReference type="AlphaFoldDB" id="A0AAC9JEI8"/>
<proteinExistence type="predicted"/>
<dbReference type="Proteomes" id="UP000182101">
    <property type="component" value="Plasmid pAMCP48-600"/>
</dbReference>
<evidence type="ECO:0000313" key="2">
    <source>
        <dbReference type="Proteomes" id="UP000182101"/>
    </source>
</evidence>
<accession>A0AAC9JEI8</accession>
<gene>
    <name evidence="1" type="ORF">BM524_20830</name>
</gene>
<dbReference type="RefSeq" id="WP_071960964.1">
    <property type="nucleotide sequence ID" value="NZ_CP018025.1"/>
</dbReference>
<name>A0AAC9JEI8_9ALTE</name>
<keyword evidence="1" id="KW-0614">Plasmid</keyword>